<comment type="caution">
    <text evidence="1">The sequence shown here is derived from an EMBL/GenBank/DDBJ whole genome shotgun (WGS) entry which is preliminary data.</text>
</comment>
<accession>A0ACB9QVD0</accession>
<organism evidence="1 2">
    <name type="scientific">Melastoma candidum</name>
    <dbReference type="NCBI Taxonomy" id="119954"/>
    <lineage>
        <taxon>Eukaryota</taxon>
        <taxon>Viridiplantae</taxon>
        <taxon>Streptophyta</taxon>
        <taxon>Embryophyta</taxon>
        <taxon>Tracheophyta</taxon>
        <taxon>Spermatophyta</taxon>
        <taxon>Magnoliopsida</taxon>
        <taxon>eudicotyledons</taxon>
        <taxon>Gunneridae</taxon>
        <taxon>Pentapetalae</taxon>
        <taxon>rosids</taxon>
        <taxon>malvids</taxon>
        <taxon>Myrtales</taxon>
        <taxon>Melastomataceae</taxon>
        <taxon>Melastomatoideae</taxon>
        <taxon>Melastomateae</taxon>
        <taxon>Melastoma</taxon>
    </lineage>
</organism>
<gene>
    <name evidence="1" type="ORF">MLD38_018924</name>
</gene>
<keyword evidence="2" id="KW-1185">Reference proteome</keyword>
<protein>
    <submittedName>
        <fullName evidence="1">Uncharacterized protein</fullName>
    </submittedName>
</protein>
<dbReference type="EMBL" id="CM042884">
    <property type="protein sequence ID" value="KAI4370584.1"/>
    <property type="molecule type" value="Genomic_DNA"/>
</dbReference>
<evidence type="ECO:0000313" key="2">
    <source>
        <dbReference type="Proteomes" id="UP001057402"/>
    </source>
</evidence>
<name>A0ACB9QVD0_9MYRT</name>
<evidence type="ECO:0000313" key="1">
    <source>
        <dbReference type="EMBL" id="KAI4370584.1"/>
    </source>
</evidence>
<reference evidence="2" key="1">
    <citation type="journal article" date="2023" name="Front. Plant Sci.">
        <title>Chromosomal-level genome assembly of Melastoma candidum provides insights into trichome evolution.</title>
        <authorList>
            <person name="Zhong Y."/>
            <person name="Wu W."/>
            <person name="Sun C."/>
            <person name="Zou P."/>
            <person name="Liu Y."/>
            <person name="Dai S."/>
            <person name="Zhou R."/>
        </authorList>
    </citation>
    <scope>NUCLEOTIDE SEQUENCE [LARGE SCALE GENOMIC DNA]</scope>
</reference>
<dbReference type="Proteomes" id="UP001057402">
    <property type="component" value="Chromosome 5"/>
</dbReference>
<proteinExistence type="predicted"/>
<sequence>MNIADRPTDVQLPRMYNKEENPKAPTIEDWIGVCTRIFKSDNIPNKAIVKLVAVFLGQSIDFCGALMSNVYDDEVRKWVSGVRVKGVGRGS</sequence>